<dbReference type="InterPro" id="IPR029058">
    <property type="entry name" value="AB_hydrolase_fold"/>
</dbReference>
<organism evidence="2 3">
    <name type="scientific">Pseudonocardia acidicola</name>
    <dbReference type="NCBI Taxonomy" id="2724939"/>
    <lineage>
        <taxon>Bacteria</taxon>
        <taxon>Bacillati</taxon>
        <taxon>Actinomycetota</taxon>
        <taxon>Actinomycetes</taxon>
        <taxon>Pseudonocardiales</taxon>
        <taxon>Pseudonocardiaceae</taxon>
        <taxon>Pseudonocardia</taxon>
    </lineage>
</organism>
<dbReference type="PANTHER" id="PTHR12277">
    <property type="entry name" value="ALPHA/BETA HYDROLASE DOMAIN-CONTAINING PROTEIN"/>
    <property type="match status" value="1"/>
</dbReference>
<dbReference type="Proteomes" id="UP000820669">
    <property type="component" value="Unassembled WGS sequence"/>
</dbReference>
<reference evidence="2 3" key="1">
    <citation type="submission" date="2020-04" db="EMBL/GenBank/DDBJ databases">
        <authorList>
            <person name="Klaysubun C."/>
            <person name="Duangmal K."/>
            <person name="Lipun K."/>
        </authorList>
    </citation>
    <scope>NUCLEOTIDE SEQUENCE [LARGE SCALE GENOMIC DNA]</scope>
    <source>
        <strain evidence="2 3">K10HN5</strain>
    </source>
</reference>
<feature type="domain" description="Serine aminopeptidase S33" evidence="1">
    <location>
        <begin position="76"/>
        <end position="181"/>
    </location>
</feature>
<accession>A0ABX1SK76</accession>
<dbReference type="Pfam" id="PF12146">
    <property type="entry name" value="Hydrolase_4"/>
    <property type="match status" value="1"/>
</dbReference>
<proteinExistence type="predicted"/>
<dbReference type="InterPro" id="IPR022742">
    <property type="entry name" value="Hydrolase_4"/>
</dbReference>
<dbReference type="GO" id="GO:0016787">
    <property type="term" value="F:hydrolase activity"/>
    <property type="evidence" value="ECO:0007669"/>
    <property type="project" value="UniProtKB-KW"/>
</dbReference>
<comment type="caution">
    <text evidence="2">The sequence shown here is derived from an EMBL/GenBank/DDBJ whole genome shotgun (WGS) entry which is preliminary data.</text>
</comment>
<sequence length="270" mass="28365">MNPLLRAALVTGAVAAVVVGLPWGLQRRLIYLPGGDTVPPVGAALPGAVEIVLDTEDGLALRAWLVPPTGPDRGRTVLFTPGNAGSRADRAPLARRLAADGFGVLLLDYRGFGGNPGRPSEEGLAADARAAYRHLVDNHGVDPRRVLLLGESLGTAVATRLAGERRVGGLVLRSPFTALADVAARHYPFLPARALLRDRYELQTRIRDVRVPTAVVLGGADEIVPPEQSRAVAAAAPRLVEVLEIAGARHNDPELTSGDALVAALRACAR</sequence>
<keyword evidence="3" id="KW-1185">Reference proteome</keyword>
<protein>
    <submittedName>
        <fullName evidence="2">Alpha/beta hydrolase</fullName>
    </submittedName>
</protein>
<evidence type="ECO:0000313" key="3">
    <source>
        <dbReference type="Proteomes" id="UP000820669"/>
    </source>
</evidence>
<dbReference type="Gene3D" id="3.40.50.1820">
    <property type="entry name" value="alpha/beta hydrolase"/>
    <property type="match status" value="1"/>
</dbReference>
<name>A0ABX1SK76_9PSEU</name>
<gene>
    <name evidence="2" type="ORF">HF526_32485</name>
</gene>
<dbReference type="PANTHER" id="PTHR12277:SF79">
    <property type="entry name" value="XAA-PRO DIPEPTIDYL-PEPTIDASE-RELATED"/>
    <property type="match status" value="1"/>
</dbReference>
<dbReference type="SUPFAM" id="SSF53474">
    <property type="entry name" value="alpha/beta-Hydrolases"/>
    <property type="match status" value="1"/>
</dbReference>
<evidence type="ECO:0000313" key="2">
    <source>
        <dbReference type="EMBL" id="NMI01981.1"/>
    </source>
</evidence>
<keyword evidence="2" id="KW-0378">Hydrolase</keyword>
<dbReference type="RefSeq" id="WP_169385486.1">
    <property type="nucleotide sequence ID" value="NZ_JAAXLA010000112.1"/>
</dbReference>
<dbReference type="EMBL" id="JAAXLA010000112">
    <property type="protein sequence ID" value="NMI01981.1"/>
    <property type="molecule type" value="Genomic_DNA"/>
</dbReference>
<evidence type="ECO:0000259" key="1">
    <source>
        <dbReference type="Pfam" id="PF12146"/>
    </source>
</evidence>